<accession>A0A251SL61</accession>
<evidence type="ECO:0000256" key="3">
    <source>
        <dbReference type="SAM" id="MobiDB-lite"/>
    </source>
</evidence>
<keyword evidence="2" id="KW-0129">CBS domain</keyword>
<reference evidence="5" key="1">
    <citation type="journal article" date="2017" name="Nature">
        <title>The sunflower genome provides insights into oil metabolism, flowering and Asterid evolution.</title>
        <authorList>
            <person name="Badouin H."/>
            <person name="Gouzy J."/>
            <person name="Grassa C.J."/>
            <person name="Murat F."/>
            <person name="Staton S.E."/>
            <person name="Cottret L."/>
            <person name="Lelandais-Briere C."/>
            <person name="Owens G.L."/>
            <person name="Carrere S."/>
            <person name="Mayjonade B."/>
            <person name="Legrand L."/>
            <person name="Gill N."/>
            <person name="Kane N.C."/>
            <person name="Bowers J.E."/>
            <person name="Hubner S."/>
            <person name="Bellec A."/>
            <person name="Berard A."/>
            <person name="Berges H."/>
            <person name="Blanchet N."/>
            <person name="Boniface M.C."/>
            <person name="Brunel D."/>
            <person name="Catrice O."/>
            <person name="Chaidir N."/>
            <person name="Claudel C."/>
            <person name="Donnadieu C."/>
            <person name="Faraut T."/>
            <person name="Fievet G."/>
            <person name="Helmstetter N."/>
            <person name="King M."/>
            <person name="Knapp S.J."/>
            <person name="Lai Z."/>
            <person name="Le Paslier M.C."/>
            <person name="Lippi Y."/>
            <person name="Lorenzon L."/>
            <person name="Mandel J.R."/>
            <person name="Marage G."/>
            <person name="Marchand G."/>
            <person name="Marquand E."/>
            <person name="Bret-Mestries E."/>
            <person name="Morien E."/>
            <person name="Nambeesan S."/>
            <person name="Nguyen T."/>
            <person name="Pegot-Espagnet P."/>
            <person name="Pouilly N."/>
            <person name="Raftis F."/>
            <person name="Sallet E."/>
            <person name="Schiex T."/>
            <person name="Thomas J."/>
            <person name="Vandecasteele C."/>
            <person name="Vares D."/>
            <person name="Vear F."/>
            <person name="Vautrin S."/>
            <person name="Crespi M."/>
            <person name="Mangin B."/>
            <person name="Burke J.M."/>
            <person name="Salse J."/>
            <person name="Munos S."/>
            <person name="Vincourt P."/>
            <person name="Rieseberg L.H."/>
            <person name="Langlade N.B."/>
        </authorList>
    </citation>
    <scope>NUCLEOTIDE SEQUENCE [LARGE SCALE GENOMIC DNA]</scope>
    <source>
        <strain evidence="5">cv. SF193</strain>
    </source>
</reference>
<dbReference type="Proteomes" id="UP000215914">
    <property type="component" value="Chromosome 14"/>
</dbReference>
<dbReference type="Gene3D" id="3.10.580.10">
    <property type="entry name" value="CBS-domain"/>
    <property type="match status" value="1"/>
</dbReference>
<dbReference type="STRING" id="4232.A0A251SL61"/>
<gene>
    <name evidence="4" type="ORF">HannXRQ_Chr14g0443231</name>
</gene>
<dbReference type="PANTHER" id="PTHR22777:SF31">
    <property type="entry name" value="GLIDING MOTILITY-ASSOCIATED PROTEIN GLDE"/>
    <property type="match status" value="1"/>
</dbReference>
<dbReference type="InterPro" id="IPR046342">
    <property type="entry name" value="CBS_dom_sf"/>
</dbReference>
<sequence>MSGTSLYFSKPDSEKGCTNKVSEPSITEDELKLILRVVELSGAIEEEEQDMNENVLEINNTQVKEVMTPLVDGVVVDCRLCSATLVDFHHLWVITQKVDGLNKFVANMWPYLDKVICVGIRQITEPIFADYMDMGTDQ</sequence>
<protein>
    <submittedName>
        <fullName evidence="4">Uncharacterized protein</fullName>
    </submittedName>
</protein>
<dbReference type="EMBL" id="CM007903">
    <property type="protein sequence ID" value="OTF98220.1"/>
    <property type="molecule type" value="Genomic_DNA"/>
</dbReference>
<dbReference type="InParanoid" id="A0A251SL61"/>
<dbReference type="AlphaFoldDB" id="A0A251SL61"/>
<keyword evidence="5" id="KW-1185">Reference proteome</keyword>
<evidence type="ECO:0000313" key="4">
    <source>
        <dbReference type="EMBL" id="OTF98220.1"/>
    </source>
</evidence>
<proteinExistence type="predicted"/>
<dbReference type="PANTHER" id="PTHR22777">
    <property type="entry name" value="HEMOLYSIN-RELATED"/>
    <property type="match status" value="1"/>
</dbReference>
<evidence type="ECO:0000313" key="5">
    <source>
        <dbReference type="Proteomes" id="UP000215914"/>
    </source>
</evidence>
<evidence type="ECO:0000256" key="1">
    <source>
        <dbReference type="ARBA" id="ARBA00022737"/>
    </source>
</evidence>
<name>A0A251SL61_HELAN</name>
<keyword evidence="1" id="KW-0677">Repeat</keyword>
<evidence type="ECO:0000256" key="2">
    <source>
        <dbReference type="ARBA" id="ARBA00023122"/>
    </source>
</evidence>
<feature type="region of interest" description="Disordered" evidence="3">
    <location>
        <begin position="1"/>
        <end position="21"/>
    </location>
</feature>
<organism evidence="4 5">
    <name type="scientific">Helianthus annuus</name>
    <name type="common">Common sunflower</name>
    <dbReference type="NCBI Taxonomy" id="4232"/>
    <lineage>
        <taxon>Eukaryota</taxon>
        <taxon>Viridiplantae</taxon>
        <taxon>Streptophyta</taxon>
        <taxon>Embryophyta</taxon>
        <taxon>Tracheophyta</taxon>
        <taxon>Spermatophyta</taxon>
        <taxon>Magnoliopsida</taxon>
        <taxon>eudicotyledons</taxon>
        <taxon>Gunneridae</taxon>
        <taxon>Pentapetalae</taxon>
        <taxon>asterids</taxon>
        <taxon>campanulids</taxon>
        <taxon>Asterales</taxon>
        <taxon>Asteraceae</taxon>
        <taxon>Asteroideae</taxon>
        <taxon>Heliantheae alliance</taxon>
        <taxon>Heliantheae</taxon>
        <taxon>Helianthus</taxon>
    </lineage>
</organism>